<reference evidence="1 2" key="1">
    <citation type="submission" date="2016-01" db="EMBL/GenBank/DDBJ databases">
        <title>Genome Sequences of Twelve Sporeforming Bacillus Species Isolated from Foods.</title>
        <authorList>
            <person name="Berendsen E.M."/>
            <person name="Wells-Bennik M.H."/>
            <person name="Krawcyk A.O."/>
            <person name="De Jong A."/>
            <person name="Holsappel S."/>
            <person name="Eijlander R.T."/>
            <person name="Kuipers O.P."/>
        </authorList>
    </citation>
    <scope>NUCLEOTIDE SEQUENCE [LARGE SCALE GENOMIC DNA]</scope>
    <source>
        <strain evidence="1 2">B4099</strain>
    </source>
</reference>
<name>A0A150KGJ9_HEYCO</name>
<evidence type="ECO:0000313" key="2">
    <source>
        <dbReference type="Proteomes" id="UP000075304"/>
    </source>
</evidence>
<proteinExistence type="predicted"/>
<comment type="caution">
    <text evidence="1">The sequence shown here is derived from an EMBL/GenBank/DDBJ whole genome shotgun (WGS) entry which is preliminary data.</text>
</comment>
<dbReference type="Proteomes" id="UP000075304">
    <property type="component" value="Unassembled WGS sequence"/>
</dbReference>
<evidence type="ECO:0000313" key="1">
    <source>
        <dbReference type="EMBL" id="KYC71174.1"/>
    </source>
</evidence>
<sequence>MPKAEELFFVKQTRRMQNFFAHARTMIWRRHDYVAGRECISLQDAKSICMRLK</sequence>
<dbReference type="AlphaFoldDB" id="A0A150KGJ9"/>
<dbReference type="PATRIC" id="fig|1398.27.peg.21"/>
<protein>
    <submittedName>
        <fullName evidence="1">Uncharacterized protein</fullName>
    </submittedName>
</protein>
<organism evidence="1 2">
    <name type="scientific">Heyndrickxia coagulans</name>
    <name type="common">Weizmannia coagulans</name>
    <dbReference type="NCBI Taxonomy" id="1398"/>
    <lineage>
        <taxon>Bacteria</taxon>
        <taxon>Bacillati</taxon>
        <taxon>Bacillota</taxon>
        <taxon>Bacilli</taxon>
        <taxon>Bacillales</taxon>
        <taxon>Bacillaceae</taxon>
        <taxon>Heyndrickxia</taxon>
    </lineage>
</organism>
<dbReference type="EMBL" id="LQYI01000035">
    <property type="protein sequence ID" value="KYC71174.1"/>
    <property type="molecule type" value="Genomic_DNA"/>
</dbReference>
<accession>A0A150KGJ9</accession>
<gene>
    <name evidence="1" type="ORF">B4099_1983</name>
</gene>